<protein>
    <submittedName>
        <fullName evidence="2">Uncharacterized protein</fullName>
    </submittedName>
</protein>
<name>A0AAF0GEG6_9CAUD</name>
<reference evidence="2" key="1">
    <citation type="submission" date="2023-03" db="EMBL/GenBank/DDBJ databases">
        <authorList>
            <person name="Cao G."/>
            <person name="Liao Y."/>
        </authorList>
    </citation>
    <scope>NUCLEOTIDE SEQUENCE</scope>
    <source>
        <strain evidence="2">PSA6</strain>
    </source>
</reference>
<evidence type="ECO:0000313" key="2">
    <source>
        <dbReference type="EMBL" id="WGH15448.1"/>
    </source>
</evidence>
<evidence type="ECO:0000256" key="1">
    <source>
        <dbReference type="SAM" id="Phobius"/>
    </source>
</evidence>
<feature type="transmembrane region" description="Helical" evidence="1">
    <location>
        <begin position="59"/>
        <end position="76"/>
    </location>
</feature>
<keyword evidence="3" id="KW-1185">Reference proteome</keyword>
<proteinExistence type="predicted"/>
<dbReference type="Proteomes" id="UP001224657">
    <property type="component" value="Segment"/>
</dbReference>
<keyword evidence="1" id="KW-1133">Transmembrane helix</keyword>
<evidence type="ECO:0000313" key="3">
    <source>
        <dbReference type="Proteomes" id="UP001224657"/>
    </source>
</evidence>
<organism evidence="2 3">
    <name type="scientific">Pseudomonas phage PSA6</name>
    <dbReference type="NCBI Taxonomy" id="3038281"/>
    <lineage>
        <taxon>Viruses</taxon>
        <taxon>Duplodnaviria</taxon>
        <taxon>Heunggongvirae</taxon>
        <taxon>Uroviricota</taxon>
        <taxon>Caudoviricetes</taxon>
        <taxon>Autographivirales</taxon>
        <taxon>Autotranscriptaviridae</taxon>
        <taxon>Studiervirinae</taxon>
        <taxon>Phutvirus</taxon>
        <taxon>Phutvirus PSA6</taxon>
    </lineage>
</organism>
<accession>A0AAF0GEG6</accession>
<keyword evidence="1" id="KW-0812">Transmembrane</keyword>
<keyword evidence="1" id="KW-0472">Membrane</keyword>
<sequence length="102" mass="11071">MPKPNKYAGNGTLKPEGTQEGAYVMNNGRWVHMFRATPEAIQRGINAFKAYKESNVLKIVTRIILVLFVITAIAALCTGCQVNVVNVVHSDIGVQAVSEVAQ</sequence>
<dbReference type="EMBL" id="OQ716796">
    <property type="protein sequence ID" value="WGH15448.1"/>
    <property type="molecule type" value="Genomic_DNA"/>
</dbReference>